<reference evidence="1 2" key="1">
    <citation type="submission" date="2020-04" db="EMBL/GenBank/DDBJ databases">
        <title>Genome sequence for Sphingorhabdus sp. strain M1.</title>
        <authorList>
            <person name="Park S.-J."/>
        </authorList>
    </citation>
    <scope>NUCLEOTIDE SEQUENCE [LARGE SCALE GENOMIC DNA]</scope>
    <source>
        <strain evidence="1 2">JK6</strain>
    </source>
</reference>
<organism evidence="1 2">
    <name type="scientific">Parasphingorhabdus halotolerans</name>
    <dbReference type="NCBI Taxonomy" id="2725558"/>
    <lineage>
        <taxon>Bacteria</taxon>
        <taxon>Pseudomonadati</taxon>
        <taxon>Pseudomonadota</taxon>
        <taxon>Alphaproteobacteria</taxon>
        <taxon>Sphingomonadales</taxon>
        <taxon>Sphingomonadaceae</taxon>
        <taxon>Parasphingorhabdus</taxon>
    </lineage>
</organism>
<dbReference type="KEGG" id="phao:HF685_08245"/>
<protein>
    <submittedName>
        <fullName evidence="1">Uncharacterized protein</fullName>
    </submittedName>
</protein>
<dbReference type="Proteomes" id="UP000501600">
    <property type="component" value="Chromosome"/>
</dbReference>
<accession>A0A6H2DKS9</accession>
<dbReference type="AlphaFoldDB" id="A0A6H2DKS9"/>
<name>A0A6H2DKS9_9SPHN</name>
<dbReference type="EMBL" id="CP051217">
    <property type="protein sequence ID" value="QJB69269.1"/>
    <property type="molecule type" value="Genomic_DNA"/>
</dbReference>
<evidence type="ECO:0000313" key="2">
    <source>
        <dbReference type="Proteomes" id="UP000501600"/>
    </source>
</evidence>
<evidence type="ECO:0000313" key="1">
    <source>
        <dbReference type="EMBL" id="QJB69269.1"/>
    </source>
</evidence>
<dbReference type="RefSeq" id="WP_168819200.1">
    <property type="nucleotide sequence ID" value="NZ_CP051217.1"/>
</dbReference>
<keyword evidence="2" id="KW-1185">Reference proteome</keyword>
<gene>
    <name evidence="1" type="ORF">HF685_08245</name>
</gene>
<proteinExistence type="predicted"/>
<sequence length="119" mass="12701">MLKQRRVAAQQLTDRLFETESAIDVAIQKMADLEGFMPVTRKNANLSAVVGQDAVLQAGQTLTALIPARSEIVATHNCLAVARDQIGSREMGMGSDNGKPPLHARHGNEPVVALVTEAA</sequence>